<gene>
    <name evidence="10" type="ORF">FKG95_01320</name>
</gene>
<dbReference type="InterPro" id="IPR004812">
    <property type="entry name" value="Efflux_drug-R_Bcr/CmlA"/>
</dbReference>
<evidence type="ECO:0000259" key="9">
    <source>
        <dbReference type="PROSITE" id="PS50850"/>
    </source>
</evidence>
<reference evidence="10 11" key="1">
    <citation type="submission" date="2019-06" db="EMBL/GenBank/DDBJ databases">
        <title>Whole genome sequence for Rhodospirillaceae sp. R148.</title>
        <authorList>
            <person name="Wang G."/>
        </authorList>
    </citation>
    <scope>NUCLEOTIDE SEQUENCE [LARGE SCALE GENOMIC DNA]</scope>
    <source>
        <strain evidence="10 11">R148</strain>
    </source>
</reference>
<dbReference type="NCBIfam" id="TIGR00710">
    <property type="entry name" value="efflux_Bcr_CflA"/>
    <property type="match status" value="1"/>
</dbReference>
<feature type="domain" description="Major facilitator superfamily (MFS) profile" evidence="9">
    <location>
        <begin position="19"/>
        <end position="402"/>
    </location>
</feature>
<dbReference type="InterPro" id="IPR011701">
    <property type="entry name" value="MFS"/>
</dbReference>
<feature type="transmembrane region" description="Helical" evidence="8">
    <location>
        <begin position="147"/>
        <end position="169"/>
    </location>
</feature>
<dbReference type="PRINTS" id="PR01036">
    <property type="entry name" value="TCRTETB"/>
</dbReference>
<comment type="subcellular location">
    <subcellularLocation>
        <location evidence="8">Cell inner membrane</location>
        <topology evidence="8">Multi-pass membrane protein</topology>
    </subcellularLocation>
    <subcellularLocation>
        <location evidence="1">Cell membrane</location>
        <topology evidence="1">Multi-pass membrane protein</topology>
    </subcellularLocation>
</comment>
<dbReference type="PANTHER" id="PTHR43124">
    <property type="entry name" value="PURINE EFFLUX PUMP PBUE"/>
    <property type="match status" value="1"/>
</dbReference>
<accession>A0A545U1A9</accession>
<feature type="transmembrane region" description="Helical" evidence="8">
    <location>
        <begin position="315"/>
        <end position="335"/>
    </location>
</feature>
<protein>
    <recommendedName>
        <fullName evidence="8">Bcr/CflA family efflux transporter</fullName>
    </recommendedName>
</protein>
<feature type="transmembrane region" description="Helical" evidence="8">
    <location>
        <begin position="85"/>
        <end position="106"/>
    </location>
</feature>
<name>A0A545U1A9_9PROT</name>
<proteinExistence type="inferred from homology"/>
<organism evidence="10 11">
    <name type="scientific">Denitrobaculum tricleocarpae</name>
    <dbReference type="NCBI Taxonomy" id="2591009"/>
    <lineage>
        <taxon>Bacteria</taxon>
        <taxon>Pseudomonadati</taxon>
        <taxon>Pseudomonadota</taxon>
        <taxon>Alphaproteobacteria</taxon>
        <taxon>Rhodospirillales</taxon>
        <taxon>Rhodospirillaceae</taxon>
        <taxon>Denitrobaculum</taxon>
    </lineage>
</organism>
<feature type="transmembrane region" description="Helical" evidence="8">
    <location>
        <begin position="260"/>
        <end position="280"/>
    </location>
</feature>
<dbReference type="GO" id="GO:0005886">
    <property type="term" value="C:plasma membrane"/>
    <property type="evidence" value="ECO:0007669"/>
    <property type="project" value="UniProtKB-SubCell"/>
</dbReference>
<dbReference type="EMBL" id="VHSH01000001">
    <property type="protein sequence ID" value="TQV83269.1"/>
    <property type="molecule type" value="Genomic_DNA"/>
</dbReference>
<dbReference type="GO" id="GO:1990961">
    <property type="term" value="P:xenobiotic detoxification by transmembrane export across the plasma membrane"/>
    <property type="evidence" value="ECO:0007669"/>
    <property type="project" value="InterPro"/>
</dbReference>
<dbReference type="InterPro" id="IPR050189">
    <property type="entry name" value="MFS_Efflux_Transporters"/>
</dbReference>
<dbReference type="Proteomes" id="UP000315252">
    <property type="component" value="Unassembled WGS sequence"/>
</dbReference>
<evidence type="ECO:0000256" key="7">
    <source>
        <dbReference type="ARBA" id="ARBA00023136"/>
    </source>
</evidence>
<feature type="transmembrane region" description="Helical" evidence="8">
    <location>
        <begin position="54"/>
        <end position="73"/>
    </location>
</feature>
<dbReference type="RefSeq" id="WP_142894392.1">
    <property type="nucleotide sequence ID" value="NZ_ML660052.1"/>
</dbReference>
<evidence type="ECO:0000256" key="3">
    <source>
        <dbReference type="ARBA" id="ARBA00022448"/>
    </source>
</evidence>
<dbReference type="PANTHER" id="PTHR43124:SF3">
    <property type="entry name" value="CHLORAMPHENICOL EFFLUX PUMP RV0191"/>
    <property type="match status" value="1"/>
</dbReference>
<evidence type="ECO:0000256" key="2">
    <source>
        <dbReference type="ARBA" id="ARBA00006236"/>
    </source>
</evidence>
<keyword evidence="3 8" id="KW-0813">Transport</keyword>
<keyword evidence="7 8" id="KW-0472">Membrane</keyword>
<dbReference type="Gene3D" id="1.20.1720.10">
    <property type="entry name" value="Multidrug resistance protein D"/>
    <property type="match status" value="1"/>
</dbReference>
<dbReference type="CDD" id="cd17320">
    <property type="entry name" value="MFS_MdfA_MDR_like"/>
    <property type="match status" value="1"/>
</dbReference>
<comment type="caution">
    <text evidence="10">The sequence shown here is derived from an EMBL/GenBank/DDBJ whole genome shotgun (WGS) entry which is preliminary data.</text>
</comment>
<dbReference type="InterPro" id="IPR020846">
    <property type="entry name" value="MFS_dom"/>
</dbReference>
<feature type="transmembrane region" description="Helical" evidence="8">
    <location>
        <begin position="118"/>
        <end position="135"/>
    </location>
</feature>
<dbReference type="OrthoDB" id="9771737at2"/>
<dbReference type="GO" id="GO:0042910">
    <property type="term" value="F:xenobiotic transmembrane transporter activity"/>
    <property type="evidence" value="ECO:0007669"/>
    <property type="project" value="InterPro"/>
</dbReference>
<evidence type="ECO:0000256" key="4">
    <source>
        <dbReference type="ARBA" id="ARBA00022475"/>
    </source>
</evidence>
<feature type="transmembrane region" description="Helical" evidence="8">
    <location>
        <begin position="378"/>
        <end position="398"/>
    </location>
</feature>
<evidence type="ECO:0000256" key="6">
    <source>
        <dbReference type="ARBA" id="ARBA00022989"/>
    </source>
</evidence>
<evidence type="ECO:0000256" key="5">
    <source>
        <dbReference type="ARBA" id="ARBA00022692"/>
    </source>
</evidence>
<dbReference type="AlphaFoldDB" id="A0A545U1A9"/>
<feature type="transmembrane region" description="Helical" evidence="8">
    <location>
        <begin position="287"/>
        <end position="309"/>
    </location>
</feature>
<keyword evidence="4" id="KW-1003">Cell membrane</keyword>
<evidence type="ECO:0000256" key="1">
    <source>
        <dbReference type="ARBA" id="ARBA00004651"/>
    </source>
</evidence>
<evidence type="ECO:0000256" key="8">
    <source>
        <dbReference type="RuleBase" id="RU365088"/>
    </source>
</evidence>
<dbReference type="InterPro" id="IPR036259">
    <property type="entry name" value="MFS_trans_sf"/>
</dbReference>
<evidence type="ECO:0000313" key="11">
    <source>
        <dbReference type="Proteomes" id="UP000315252"/>
    </source>
</evidence>
<sequence>MSGSRPGAPQFDRFTALMIPVVLISASFCSVLSTDLYLPSLPSLPDYFSTNAQSVQLTMSLNLAGFALAQLIHGPLSDRFGRRPILLIGMIGFLLTTLACAGAQSIGQLVTARAMQGAAASAEAVLILAVIRDLYDDTKAAKMLGVYGMSISVAPAIGPLIGGYIFVWFGWRANFLLLSILIALITFLIWRYLSETTTPDRNALRPSRLFYGYLGLLRKPDYMIYVVVLALSLGGLFAFIAAAPFVLIDRLGVKPQNYGYYQAIVVGAYFVGNLIANRIVEKIPSEWLLRASLVLMALGGGLLPLLLQANLETPLALAGAMSFFGLGLAFIFVTAPVRALAAAGTGVGLASALLSAIQMGGAALGAAAINAFYDGSAYPMAITVAACGVASLVIYEVWRLRN</sequence>
<dbReference type="Pfam" id="PF07690">
    <property type="entry name" value="MFS_1"/>
    <property type="match status" value="1"/>
</dbReference>
<feature type="transmembrane region" description="Helical" evidence="8">
    <location>
        <begin position="14"/>
        <end position="34"/>
    </location>
</feature>
<evidence type="ECO:0000313" key="10">
    <source>
        <dbReference type="EMBL" id="TQV83269.1"/>
    </source>
</evidence>
<feature type="transmembrane region" description="Helical" evidence="8">
    <location>
        <begin position="222"/>
        <end position="248"/>
    </location>
</feature>
<dbReference type="SUPFAM" id="SSF103473">
    <property type="entry name" value="MFS general substrate transporter"/>
    <property type="match status" value="1"/>
</dbReference>
<keyword evidence="5 8" id="KW-0812">Transmembrane</keyword>
<keyword evidence="6 8" id="KW-1133">Transmembrane helix</keyword>
<keyword evidence="11" id="KW-1185">Reference proteome</keyword>
<dbReference type="PROSITE" id="PS50850">
    <property type="entry name" value="MFS"/>
    <property type="match status" value="1"/>
</dbReference>
<feature type="transmembrane region" description="Helical" evidence="8">
    <location>
        <begin position="347"/>
        <end position="372"/>
    </location>
</feature>
<keyword evidence="8" id="KW-0997">Cell inner membrane</keyword>
<feature type="transmembrane region" description="Helical" evidence="8">
    <location>
        <begin position="175"/>
        <end position="193"/>
    </location>
</feature>
<comment type="similarity">
    <text evidence="2 8">Belongs to the major facilitator superfamily. Bcr/CmlA family.</text>
</comment>